<accession>A0ABR5DJ41</accession>
<dbReference type="RefSeq" id="WP_045080531.1">
    <property type="nucleotide sequence ID" value="NZ_JSVU01000004.1"/>
</dbReference>
<organism evidence="1 2">
    <name type="scientific">Aequorivita vladivostokensis</name>
    <dbReference type="NCBI Taxonomy" id="171194"/>
    <lineage>
        <taxon>Bacteria</taxon>
        <taxon>Pseudomonadati</taxon>
        <taxon>Bacteroidota</taxon>
        <taxon>Flavobacteriia</taxon>
        <taxon>Flavobacteriales</taxon>
        <taxon>Flavobacteriaceae</taxon>
        <taxon>Aequorivita</taxon>
    </lineage>
</organism>
<gene>
    <name evidence="1" type="ORF">MB09_08910</name>
</gene>
<sequence>MCYDIKASLEAQLHRARRRADAQAVEEIIEKLAPLTDLPIYHTFGFSHPDLLIYTDRSPEFPEVATWGLVPHWVILAYKSRL</sequence>
<dbReference type="EMBL" id="JSVU01000004">
    <property type="protein sequence ID" value="KJJ38784.1"/>
    <property type="molecule type" value="Genomic_DNA"/>
</dbReference>
<keyword evidence="2" id="KW-1185">Reference proteome</keyword>
<evidence type="ECO:0008006" key="3">
    <source>
        <dbReference type="Google" id="ProtNLM"/>
    </source>
</evidence>
<evidence type="ECO:0000313" key="2">
    <source>
        <dbReference type="Proteomes" id="UP000033497"/>
    </source>
</evidence>
<comment type="caution">
    <text evidence="1">The sequence shown here is derived from an EMBL/GenBank/DDBJ whole genome shotgun (WGS) entry which is preliminary data.</text>
</comment>
<name>A0ABR5DJ41_9FLAO</name>
<evidence type="ECO:0000313" key="1">
    <source>
        <dbReference type="EMBL" id="KJJ38784.1"/>
    </source>
</evidence>
<proteinExistence type="predicted"/>
<reference evidence="1 2" key="1">
    <citation type="submission" date="2014-10" db="EMBL/GenBank/DDBJ databases">
        <title>Genome sequencing of Vitellibacter vladivostokensis KMM 3516.</title>
        <authorList>
            <person name="Thevarajoo S."/>
            <person name="Selvaratnam C."/>
            <person name="Goh K.M."/>
            <person name="Chong C.S."/>
        </authorList>
    </citation>
    <scope>NUCLEOTIDE SEQUENCE [LARGE SCALE GENOMIC DNA]</scope>
    <source>
        <strain evidence="1 2">KMM 3516</strain>
    </source>
</reference>
<dbReference type="Proteomes" id="UP000033497">
    <property type="component" value="Unassembled WGS sequence"/>
</dbReference>
<protein>
    <recommendedName>
        <fullName evidence="3">SOS response-associated peptidase</fullName>
    </recommendedName>
</protein>